<gene>
    <name evidence="1" type="ORF">UT41_C0001G0225</name>
</gene>
<protein>
    <submittedName>
        <fullName evidence="1">Uncharacterized protein</fullName>
    </submittedName>
</protein>
<dbReference type="EMBL" id="LBWR01000001">
    <property type="protein sequence ID" value="KKR12681.1"/>
    <property type="molecule type" value="Genomic_DNA"/>
</dbReference>
<organism evidence="1 2">
    <name type="scientific">Candidatus Wolfebacteria bacterium GW2011_GWC2_39_22</name>
    <dbReference type="NCBI Taxonomy" id="1619013"/>
    <lineage>
        <taxon>Bacteria</taxon>
        <taxon>Candidatus Wolfeibacteriota</taxon>
    </lineage>
</organism>
<dbReference type="Proteomes" id="UP000034665">
    <property type="component" value="Unassembled WGS sequence"/>
</dbReference>
<proteinExistence type="predicted"/>
<name>A0A0G0NIP9_9BACT</name>
<dbReference type="STRING" id="1619013.UT41_C0001G0225"/>
<accession>A0A0G0NIP9</accession>
<evidence type="ECO:0000313" key="1">
    <source>
        <dbReference type="EMBL" id="KKR12681.1"/>
    </source>
</evidence>
<evidence type="ECO:0000313" key="2">
    <source>
        <dbReference type="Proteomes" id="UP000034665"/>
    </source>
</evidence>
<comment type="caution">
    <text evidence="1">The sequence shown here is derived from an EMBL/GenBank/DDBJ whole genome shotgun (WGS) entry which is preliminary data.</text>
</comment>
<reference evidence="1 2" key="1">
    <citation type="journal article" date="2015" name="Nature">
        <title>rRNA introns, odd ribosomes, and small enigmatic genomes across a large radiation of phyla.</title>
        <authorList>
            <person name="Brown C.T."/>
            <person name="Hug L.A."/>
            <person name="Thomas B.C."/>
            <person name="Sharon I."/>
            <person name="Castelle C.J."/>
            <person name="Singh A."/>
            <person name="Wilkins M.J."/>
            <person name="Williams K.H."/>
            <person name="Banfield J.F."/>
        </authorList>
    </citation>
    <scope>NUCLEOTIDE SEQUENCE [LARGE SCALE GENOMIC DNA]</scope>
</reference>
<sequence>MQILFLILALVLLLILLIVLNSRTRRLKNIAKEFDLVYEKPSFLDSLFGHGMARALSGNVNGHRIEITDILYTKFSVIFGTGQHYRTIFKIDGVRNEPLGYASSRYAGVRLIRSWLKDIDKN</sequence>
<dbReference type="AlphaFoldDB" id="A0A0G0NIP9"/>